<feature type="compositionally biased region" description="Basic and acidic residues" evidence="1">
    <location>
        <begin position="601"/>
        <end position="617"/>
    </location>
</feature>
<evidence type="ECO:0000313" key="2">
    <source>
        <dbReference type="EMBL" id="CAI9740630.1"/>
    </source>
</evidence>
<keyword evidence="3" id="KW-1185">Reference proteome</keyword>
<feature type="compositionally biased region" description="Basic residues" evidence="1">
    <location>
        <begin position="166"/>
        <end position="175"/>
    </location>
</feature>
<feature type="region of interest" description="Disordered" evidence="1">
    <location>
        <begin position="382"/>
        <end position="419"/>
    </location>
</feature>
<name>A0AA36FJ00_OCTVU</name>
<feature type="region of interest" description="Disordered" evidence="1">
    <location>
        <begin position="216"/>
        <end position="252"/>
    </location>
</feature>
<protein>
    <submittedName>
        <fullName evidence="2">Uncharacterized protein</fullName>
    </submittedName>
</protein>
<feature type="compositionally biased region" description="Low complexity" evidence="1">
    <location>
        <begin position="878"/>
        <end position="889"/>
    </location>
</feature>
<feature type="region of interest" description="Disordered" evidence="1">
    <location>
        <begin position="583"/>
        <end position="617"/>
    </location>
</feature>
<dbReference type="EMBL" id="OX597838">
    <property type="protein sequence ID" value="CAI9740630.1"/>
    <property type="molecule type" value="Genomic_DNA"/>
</dbReference>
<gene>
    <name evidence="2" type="ORF">OCTVUL_1B015809</name>
</gene>
<feature type="region of interest" description="Disordered" evidence="1">
    <location>
        <begin position="751"/>
        <end position="833"/>
    </location>
</feature>
<proteinExistence type="predicted"/>
<evidence type="ECO:0000256" key="1">
    <source>
        <dbReference type="SAM" id="MobiDB-lite"/>
    </source>
</evidence>
<organism evidence="2 3">
    <name type="scientific">Octopus vulgaris</name>
    <name type="common">Common octopus</name>
    <dbReference type="NCBI Taxonomy" id="6645"/>
    <lineage>
        <taxon>Eukaryota</taxon>
        <taxon>Metazoa</taxon>
        <taxon>Spiralia</taxon>
        <taxon>Lophotrochozoa</taxon>
        <taxon>Mollusca</taxon>
        <taxon>Cephalopoda</taxon>
        <taxon>Coleoidea</taxon>
        <taxon>Octopodiformes</taxon>
        <taxon>Octopoda</taxon>
        <taxon>Incirrata</taxon>
        <taxon>Octopodidae</taxon>
        <taxon>Octopus</taxon>
    </lineage>
</organism>
<sequence>MSQTRLCRDSSWGNDRNGSKLMNAKGQISLSQGLIHKNGKPSLSLKLSENPYLNKKQHFWLLNGDAKPVNSVNASNSLVWDSDCLEMSTYGTETVSPSRKKMLPMADYCLSEAEGLNYPLLRDMSSSSCVDADGLSGAYPVDLDGGVLSLESETAADKNKTADKKSKGKRKRNVNKKSTTDSASEKEDLNGNSLVISKIQSNTTTDAGRNQELQTEGMGKELDQKSCKPADSQDSAQKSRKGRKGPIVYAEDIPDYRGKEKIEDLLNFIGKSPNNDTLSKDKKKKSKKKGLQGRSCRSSAENKDEKIELLESDSTDLYPAKSSSLDKVCCNCNNSEIDDCLGDDNGQADNSIVLNPEYSSPNSAEPFILVEKKNKKRLNANLNRPNKFAPKSPYRNRKLSSSVMHPHQPHCNEKTELDSSYSDLEGSYKARRNSTGNVHMQMSTVQSITTEDSDNESWTSLPISQVSQGIQLINENSYPISYAKIAALSLPLSNSQSLNRNVPCSVSKTGENVPGCKETSAVVKTNSISVIKDNQVRRTSNGNEQSCCGSDISTENSDNSANYLLKDNDNYLDRRHSVGECIADGTSVKEPKATTSTPKNLHHDKGQKENKNETKEQDISFCDHKTSSIYKNIVSGLCLSSTENGEENFNLSLNNLNKAKNFNKSKLVSHHSLVQQQQHQQQQQQQCNIYVNNSNTKCNMTDILAVKFINPRDKKHNDKQYKITFGFFYDPDNKNGRNTTGSDTIIDGSSCPLSSELPTSLPAEPFLPKQVSNNKDEDHKKLEDRAAKPGCKEGNGVLKSSHINNNNNNNKTNPGDEVTGKTPQLPDANCDSTEKTVKNTEAVKCVSKLNGVVVPTNKNSLETHSLRTNETPESAAISTSSSLPNTSNSKTVSPTAVDDERPHGLSNIQGNNNNLHHHHTSNKKTIPDSKCGGNNGDSTVRSLQDSLQFIALSYGDKIEKDNKQKVIHFRSDVADTQLFNQQEILSYLSNEYRRVCHLSGPSAIVRVGND</sequence>
<feature type="region of interest" description="Disordered" evidence="1">
    <location>
        <begin position="862"/>
        <end position="937"/>
    </location>
</feature>
<feature type="compositionally biased region" description="Basic residues" evidence="1">
    <location>
        <begin position="281"/>
        <end position="291"/>
    </location>
</feature>
<dbReference type="Proteomes" id="UP001162480">
    <property type="component" value="Chromosome 25"/>
</dbReference>
<feature type="region of interest" description="Disordered" evidence="1">
    <location>
        <begin position="154"/>
        <end position="194"/>
    </location>
</feature>
<feature type="compositionally biased region" description="Basic and acidic residues" evidence="1">
    <location>
        <begin position="155"/>
        <end position="165"/>
    </location>
</feature>
<accession>A0AA36FJ00</accession>
<feature type="region of interest" description="Disordered" evidence="1">
    <location>
        <begin position="269"/>
        <end position="304"/>
    </location>
</feature>
<feature type="compositionally biased region" description="Polar residues" evidence="1">
    <location>
        <begin position="862"/>
        <end position="872"/>
    </location>
</feature>
<feature type="compositionally biased region" description="Basic and acidic residues" evidence="1">
    <location>
        <begin position="218"/>
        <end position="228"/>
    </location>
</feature>
<feature type="compositionally biased region" description="Basic and acidic residues" evidence="1">
    <location>
        <begin position="774"/>
        <end position="791"/>
    </location>
</feature>
<dbReference type="AlphaFoldDB" id="A0AA36FJ00"/>
<reference evidence="2" key="1">
    <citation type="submission" date="2023-08" db="EMBL/GenBank/DDBJ databases">
        <authorList>
            <person name="Alioto T."/>
            <person name="Alioto T."/>
            <person name="Gomez Garrido J."/>
        </authorList>
    </citation>
    <scope>NUCLEOTIDE SEQUENCE</scope>
</reference>
<evidence type="ECO:0000313" key="3">
    <source>
        <dbReference type="Proteomes" id="UP001162480"/>
    </source>
</evidence>
<feature type="compositionally biased region" description="Low complexity" evidence="1">
    <location>
        <begin position="904"/>
        <end position="914"/>
    </location>
</feature>